<dbReference type="HOGENOM" id="CLU_172739_0_0_1"/>
<dbReference type="Proteomes" id="UP000000598">
    <property type="component" value="Chromosome C"/>
</dbReference>
<protein>
    <submittedName>
        <fullName evidence="1">KLLA0C17237p</fullName>
    </submittedName>
</protein>
<organism evidence="1 2">
    <name type="scientific">Kluyveromyces lactis (strain ATCC 8585 / CBS 2359 / DSM 70799 / NBRC 1267 / NRRL Y-1140 / WM37)</name>
    <name type="common">Yeast</name>
    <name type="synonym">Candida sphaerica</name>
    <dbReference type="NCBI Taxonomy" id="284590"/>
    <lineage>
        <taxon>Eukaryota</taxon>
        <taxon>Fungi</taxon>
        <taxon>Dikarya</taxon>
        <taxon>Ascomycota</taxon>
        <taxon>Saccharomycotina</taxon>
        <taxon>Saccharomycetes</taxon>
        <taxon>Saccharomycetales</taxon>
        <taxon>Saccharomycetaceae</taxon>
        <taxon>Kluyveromyces</taxon>
    </lineage>
</organism>
<gene>
    <name evidence="1" type="ORF">KLLA0_C17237g</name>
</gene>
<keyword evidence="2" id="KW-1185">Reference proteome</keyword>
<accession>B5FV64</accession>
<name>B5FV64_KLULA</name>
<dbReference type="EMBL" id="CR382123">
    <property type="protein sequence ID" value="CAR64365.1"/>
    <property type="molecule type" value="Genomic_DNA"/>
</dbReference>
<evidence type="ECO:0000313" key="2">
    <source>
        <dbReference type="Proteomes" id="UP000000598"/>
    </source>
</evidence>
<dbReference type="PaxDb" id="284590-B5FV64"/>
<evidence type="ECO:0000313" key="1">
    <source>
        <dbReference type="EMBL" id="CAR64365.1"/>
    </source>
</evidence>
<dbReference type="eggNOG" id="ENOG502SEH7">
    <property type="taxonomic scope" value="Eukaryota"/>
</dbReference>
<sequence length="81" mass="9033">MFTNSIKLLNTSSKCYIPKKTIKSTTFPKQLHTLGLQYKTQPSVNAYSYALALKADIKDQRPTVISSDSDEVATVSDHVRV</sequence>
<reference evidence="1 2" key="1">
    <citation type="journal article" date="2004" name="Nature">
        <title>Genome evolution in yeasts.</title>
        <authorList>
            <consortium name="Genolevures"/>
            <person name="Dujon B."/>
            <person name="Sherman D."/>
            <person name="Fischer G."/>
            <person name="Durrens P."/>
            <person name="Casaregola S."/>
            <person name="Lafontaine I."/>
            <person name="de Montigny J."/>
            <person name="Marck C."/>
            <person name="Neuveglise C."/>
            <person name="Talla E."/>
            <person name="Goffard N."/>
            <person name="Frangeul L."/>
            <person name="Aigle M."/>
            <person name="Anthouard V."/>
            <person name="Babour A."/>
            <person name="Barbe V."/>
            <person name="Barnay S."/>
            <person name="Blanchin S."/>
            <person name="Beckerich J.M."/>
            <person name="Beyne E."/>
            <person name="Bleykasten C."/>
            <person name="Boisrame A."/>
            <person name="Boyer J."/>
            <person name="Cattolico L."/>
            <person name="Confanioleri F."/>
            <person name="de Daruvar A."/>
            <person name="Despons L."/>
            <person name="Fabre E."/>
            <person name="Fairhead C."/>
            <person name="Ferry-Dumazet H."/>
            <person name="Groppi A."/>
            <person name="Hantraye F."/>
            <person name="Hennequin C."/>
            <person name="Jauniaux N."/>
            <person name="Joyet P."/>
            <person name="Kachouri R."/>
            <person name="Kerrest A."/>
            <person name="Koszul R."/>
            <person name="Lemaire M."/>
            <person name="Lesur I."/>
            <person name="Ma L."/>
            <person name="Muller H."/>
            <person name="Nicaud J.M."/>
            <person name="Nikolski M."/>
            <person name="Oztas S."/>
            <person name="Ozier-Kalogeropoulos O."/>
            <person name="Pellenz S."/>
            <person name="Potier S."/>
            <person name="Richard G.F."/>
            <person name="Straub M.L."/>
            <person name="Suleau A."/>
            <person name="Swennene D."/>
            <person name="Tekaia F."/>
            <person name="Wesolowski-Louvel M."/>
            <person name="Westhof E."/>
            <person name="Wirth B."/>
            <person name="Zeniou-Meyer M."/>
            <person name="Zivanovic I."/>
            <person name="Bolotin-Fukuhara M."/>
            <person name="Thierry A."/>
            <person name="Bouchier C."/>
            <person name="Caudron B."/>
            <person name="Scarpelli C."/>
            <person name="Gaillardin C."/>
            <person name="Weissenbach J."/>
            <person name="Wincker P."/>
            <person name="Souciet J.L."/>
        </authorList>
    </citation>
    <scope>NUCLEOTIDE SEQUENCE [LARGE SCALE GENOMIC DNA]</scope>
    <source>
        <strain evidence="2">ATCC 8585 / CBS 2359 / DSM 70799 / NBRC 1267 / NRRL Y-1140 / WM37</strain>
    </source>
</reference>
<proteinExistence type="predicted"/>
<dbReference type="InParanoid" id="B5FV64"/>
<dbReference type="AlphaFoldDB" id="B5FV64"/>
<dbReference type="KEGG" id="kla:KLLA0_C17237g"/>